<gene>
    <name evidence="9" type="primary">LOC106473568</name>
</gene>
<name>A0ABM1TP76_LIMPO</name>
<keyword evidence="8" id="KW-1185">Reference proteome</keyword>
<dbReference type="PANTHER" id="PTHR42940:SF3">
    <property type="entry name" value="ALCOHOL DEHYDROGENASE 1-RELATED"/>
    <property type="match status" value="1"/>
</dbReference>
<dbReference type="InterPro" id="IPR036291">
    <property type="entry name" value="NAD(P)-bd_dom_sf"/>
</dbReference>
<dbReference type="PANTHER" id="PTHR42940">
    <property type="entry name" value="ALCOHOL DEHYDROGENASE 1-RELATED"/>
    <property type="match status" value="1"/>
</dbReference>
<dbReference type="GeneID" id="106473568"/>
<feature type="domain" description="Alcohol dehydrogenase-like N-terminal" evidence="7">
    <location>
        <begin position="35"/>
        <end position="126"/>
    </location>
</feature>
<evidence type="ECO:0000256" key="2">
    <source>
        <dbReference type="ARBA" id="ARBA00008072"/>
    </source>
</evidence>
<reference evidence="9" key="1">
    <citation type="submission" date="2025-08" db="UniProtKB">
        <authorList>
            <consortium name="RefSeq"/>
        </authorList>
    </citation>
    <scope>IDENTIFICATION</scope>
    <source>
        <tissue evidence="9">Muscle</tissue>
    </source>
</reference>
<evidence type="ECO:0000256" key="6">
    <source>
        <dbReference type="ARBA" id="ARBA00023027"/>
    </source>
</evidence>
<keyword evidence="6" id="KW-0520">NAD</keyword>
<evidence type="ECO:0000256" key="4">
    <source>
        <dbReference type="ARBA" id="ARBA00022833"/>
    </source>
</evidence>
<dbReference type="InterPro" id="IPR011032">
    <property type="entry name" value="GroES-like_sf"/>
</dbReference>
<organism evidence="8 9">
    <name type="scientific">Limulus polyphemus</name>
    <name type="common">Atlantic horseshoe crab</name>
    <dbReference type="NCBI Taxonomy" id="6850"/>
    <lineage>
        <taxon>Eukaryota</taxon>
        <taxon>Metazoa</taxon>
        <taxon>Ecdysozoa</taxon>
        <taxon>Arthropoda</taxon>
        <taxon>Chelicerata</taxon>
        <taxon>Merostomata</taxon>
        <taxon>Xiphosura</taxon>
        <taxon>Limulidae</taxon>
        <taxon>Limulus</taxon>
    </lineage>
</organism>
<sequence length="298" mass="32786">MMSITGNRVVFLGAHKNPSFLVESFQVPKEEDLREGEILLKVRLATVCGSDLTTLEGRRTTPVPSILGHEAVGEVVCSRRTTDNFSAGDRVSFTIYDFCGRCHSCRDGLPQKCEHLMKGAGLLGLYGCALLHETGYSRVYCQDVNTERLRFVPKFNGIPSDIYSTFSESPTGNHPKAGTADVVVEVCGDSGSFTKGLSLLRPGGAYILVGMVHPDTPLNVTGEKIIRGCFTIKGVHNYSPNHLEDAIDFLARTVDKFPYHQLVGPQFSLHSFHQAIALARTRRFYRIAINPTLDVADH</sequence>
<dbReference type="RefSeq" id="XP_022257682.1">
    <property type="nucleotide sequence ID" value="XM_022401974.1"/>
</dbReference>
<evidence type="ECO:0000256" key="5">
    <source>
        <dbReference type="ARBA" id="ARBA00023002"/>
    </source>
</evidence>
<evidence type="ECO:0000313" key="8">
    <source>
        <dbReference type="Proteomes" id="UP000694941"/>
    </source>
</evidence>
<dbReference type="SUPFAM" id="SSF51735">
    <property type="entry name" value="NAD(P)-binding Rossmann-fold domains"/>
    <property type="match status" value="1"/>
</dbReference>
<keyword evidence="3" id="KW-0479">Metal-binding</keyword>
<protein>
    <submittedName>
        <fullName evidence="9">Uncharacterized protein LOC106473568</fullName>
    </submittedName>
</protein>
<evidence type="ECO:0000256" key="3">
    <source>
        <dbReference type="ARBA" id="ARBA00022723"/>
    </source>
</evidence>
<keyword evidence="5" id="KW-0560">Oxidoreductase</keyword>
<dbReference type="Pfam" id="PF08240">
    <property type="entry name" value="ADH_N"/>
    <property type="match status" value="1"/>
</dbReference>
<dbReference type="InterPro" id="IPR013154">
    <property type="entry name" value="ADH-like_N"/>
</dbReference>
<dbReference type="Proteomes" id="UP000694941">
    <property type="component" value="Unplaced"/>
</dbReference>
<evidence type="ECO:0000259" key="7">
    <source>
        <dbReference type="Pfam" id="PF08240"/>
    </source>
</evidence>
<dbReference type="Gene3D" id="3.40.50.720">
    <property type="entry name" value="NAD(P)-binding Rossmann-like Domain"/>
    <property type="match status" value="1"/>
</dbReference>
<accession>A0ABM1TP76</accession>
<proteinExistence type="inferred from homology"/>
<dbReference type="Gene3D" id="3.90.180.10">
    <property type="entry name" value="Medium-chain alcohol dehydrogenases, catalytic domain"/>
    <property type="match status" value="2"/>
</dbReference>
<comment type="cofactor">
    <cofactor evidence="1">
        <name>Zn(2+)</name>
        <dbReference type="ChEBI" id="CHEBI:29105"/>
    </cofactor>
</comment>
<evidence type="ECO:0000256" key="1">
    <source>
        <dbReference type="ARBA" id="ARBA00001947"/>
    </source>
</evidence>
<comment type="similarity">
    <text evidence="2">Belongs to the zinc-containing alcohol dehydrogenase family.</text>
</comment>
<dbReference type="SUPFAM" id="SSF50129">
    <property type="entry name" value="GroES-like"/>
    <property type="match status" value="1"/>
</dbReference>
<keyword evidence="4" id="KW-0862">Zinc</keyword>
<evidence type="ECO:0000313" key="9">
    <source>
        <dbReference type="RefSeq" id="XP_022257682.1"/>
    </source>
</evidence>